<reference evidence="3" key="2">
    <citation type="submission" date="2013-12" db="EMBL/GenBank/DDBJ databases">
        <authorList>
            <person name="Yu Y."/>
            <person name="Lee S."/>
            <person name="de Baynast K."/>
            <person name="Wissotski M."/>
            <person name="Liu L."/>
            <person name="Talag J."/>
            <person name="Goicoechea J."/>
            <person name="Angelova A."/>
            <person name="Jetty R."/>
            <person name="Kudrna D."/>
            <person name="Golser W."/>
            <person name="Rivera L."/>
            <person name="Zhang J."/>
            <person name="Wing R."/>
        </authorList>
    </citation>
    <scope>NUCLEOTIDE SEQUENCE</scope>
</reference>
<dbReference type="STRING" id="77586.A0A0D9UYS7"/>
<evidence type="ECO:0008006" key="4">
    <source>
        <dbReference type="Google" id="ProtNLM"/>
    </source>
</evidence>
<evidence type="ECO:0000256" key="1">
    <source>
        <dbReference type="SAM" id="MobiDB-lite"/>
    </source>
</evidence>
<dbReference type="GO" id="GO:0048367">
    <property type="term" value="P:shoot system development"/>
    <property type="evidence" value="ECO:0007669"/>
    <property type="project" value="InterPro"/>
</dbReference>
<protein>
    <recommendedName>
        <fullName evidence="4">Embryonic flower 1-like protein</fullName>
    </recommendedName>
</protein>
<dbReference type="eggNOG" id="ENOG502RBJ9">
    <property type="taxonomic scope" value="Eukaryota"/>
</dbReference>
<dbReference type="HOGENOM" id="CLU_290103_0_0_1"/>
<feature type="compositionally biased region" description="Polar residues" evidence="1">
    <location>
        <begin position="162"/>
        <end position="176"/>
    </location>
</feature>
<dbReference type="PANTHER" id="PTHR35504">
    <property type="entry name" value="PROTEIN EMBRYONIC FLOWER 1"/>
    <property type="match status" value="1"/>
</dbReference>
<feature type="region of interest" description="Disordered" evidence="1">
    <location>
        <begin position="467"/>
        <end position="527"/>
    </location>
</feature>
<dbReference type="PANTHER" id="PTHR35504:SF1">
    <property type="entry name" value="PROTEIN EMBRYONIC FLOWER 1"/>
    <property type="match status" value="1"/>
</dbReference>
<proteinExistence type="predicted"/>
<dbReference type="GO" id="GO:0009910">
    <property type="term" value="P:negative regulation of flower development"/>
    <property type="evidence" value="ECO:0007669"/>
    <property type="project" value="InterPro"/>
</dbReference>
<sequence length="1027" mass="113615">MEGGRVWNCMLSRGTGAAPVLELTMPRHDTAAETAGDKPAEQHLQCEHFSIRGYVALLQKDPKFCTLSRIFHEQKKCDDHQASSSPFSVAKFRRWDCSKCLDNMKTSDHGTTPRTLSAKQAGTADGCSIKFVRSTFVPASVGSKRVSPTQSSQEKCADTPTLPKSAQEGNNSNCNAPSDKKGADPPMTDLQGPAQNSEMPANISENTSVDVGALPEVVPEITFQTEANGADQAPSSTKLSEAILKRNEDENGKTEEILVADQCNLTKDLKPMSGQKCDQICNSGPCEEVVPKRSAKSKCKEKTNKKLMKKSSNERTAQADISDVKLRWRKPKKVRLLSEIISANRAENSRSNEVHRETVADPCEDERSIIPLELRMDESVRHQTVGEDGLEPTMNKTKRKCSDVGNDGSSLMSWLNGKKKTVIEDVPQSVVDPAGNLSNKNVNPTVSTQHDDENSIQNGLEISMHKTDACQHESENSTQRCSSKGKKAGLDKRKTNSAASAKYGDANTRNNQSIPIPRTEDQCQMGSKNSDLRCLTKVVPAKRDIQNVSDIHEQSLPKQRKKQNPGLMHEKQQMIDDIPMDIVELLAKNQHERQLMVETDFPSTSHIQSKTTGDDDCVIVAAKDGSDYVPSVLDTNSQQKSLASKSVQKELQGHLAMSTQYASPHPLSLQISDHSKPTQEQQTHLRMEEMVTIAASSPLFSHHDDQYTAEPPTECWGRKDKKKLTWDHFKIATRNSPAATCGAQFRPSIQAVDLTSTRAMGSSSSYPTHQPVIAPLDCYAERAVNLVHARNFPSSIAAMEAGRLYDRGNAGQSLLYPKGPMPATHLLRMMDPSTSASFPNYETSSRNQMEFQAHNSQYAHNQYKGSTSTLYGSKLNGKVPLTLEDLSRRQLQPDLHRPFRPHPRVGVLGSLLQKEIANWSENCGTQSGYKLGVPKGITSHQMNRKEPFEALNSGMFSEKWNALQLGSVSSSAEFLSTRNNITQSWTRGKGKMAHTLDRFVRQDICVTNRNPADFTTISDSNEYMDYR</sequence>
<evidence type="ECO:0000313" key="2">
    <source>
        <dbReference type="EnsemblPlants" id="LPERR01G08170.1"/>
    </source>
</evidence>
<keyword evidence="3" id="KW-1185">Reference proteome</keyword>
<dbReference type="GO" id="GO:0045892">
    <property type="term" value="P:negative regulation of DNA-templated transcription"/>
    <property type="evidence" value="ECO:0007669"/>
    <property type="project" value="InterPro"/>
</dbReference>
<feature type="region of interest" description="Disordered" evidence="1">
    <location>
        <begin position="388"/>
        <end position="407"/>
    </location>
</feature>
<accession>A0A0D9UYS7</accession>
<evidence type="ECO:0000313" key="3">
    <source>
        <dbReference type="Proteomes" id="UP000032180"/>
    </source>
</evidence>
<name>A0A0D9UYS7_9ORYZ</name>
<reference evidence="2" key="3">
    <citation type="submission" date="2015-04" db="UniProtKB">
        <authorList>
            <consortium name="EnsemblPlants"/>
        </authorList>
    </citation>
    <scope>IDENTIFICATION</scope>
</reference>
<dbReference type="Gramene" id="LPERR01G08170.1">
    <property type="protein sequence ID" value="LPERR01G08170.1"/>
    <property type="gene ID" value="LPERR01G08170"/>
</dbReference>
<organism evidence="2 3">
    <name type="scientific">Leersia perrieri</name>
    <dbReference type="NCBI Taxonomy" id="77586"/>
    <lineage>
        <taxon>Eukaryota</taxon>
        <taxon>Viridiplantae</taxon>
        <taxon>Streptophyta</taxon>
        <taxon>Embryophyta</taxon>
        <taxon>Tracheophyta</taxon>
        <taxon>Spermatophyta</taxon>
        <taxon>Magnoliopsida</taxon>
        <taxon>Liliopsida</taxon>
        <taxon>Poales</taxon>
        <taxon>Poaceae</taxon>
        <taxon>BOP clade</taxon>
        <taxon>Oryzoideae</taxon>
        <taxon>Oryzeae</taxon>
        <taxon>Oryzinae</taxon>
        <taxon>Leersia</taxon>
    </lineage>
</organism>
<dbReference type="EnsemblPlants" id="LPERR01G08170.1">
    <property type="protein sequence ID" value="LPERR01G08170.1"/>
    <property type="gene ID" value="LPERR01G08170"/>
</dbReference>
<reference evidence="2 3" key="1">
    <citation type="submission" date="2012-08" db="EMBL/GenBank/DDBJ databases">
        <title>Oryza genome evolution.</title>
        <authorList>
            <person name="Wing R.A."/>
        </authorList>
    </citation>
    <scope>NUCLEOTIDE SEQUENCE</scope>
</reference>
<feature type="compositionally biased region" description="Polar residues" evidence="1">
    <location>
        <begin position="436"/>
        <end position="448"/>
    </location>
</feature>
<dbReference type="Proteomes" id="UP000032180">
    <property type="component" value="Chromosome 1"/>
</dbReference>
<dbReference type="AlphaFoldDB" id="A0A0D9UYS7"/>
<dbReference type="InterPro" id="IPR034583">
    <property type="entry name" value="EMF1"/>
</dbReference>
<feature type="region of interest" description="Disordered" evidence="1">
    <location>
        <begin position="140"/>
        <end position="201"/>
    </location>
</feature>
<feature type="region of interest" description="Disordered" evidence="1">
    <location>
        <begin position="427"/>
        <end position="452"/>
    </location>
</feature>